<keyword evidence="2" id="KW-1185">Reference proteome</keyword>
<sequence>MADYKREVIELVGDRPLLWDPKNLECVVLWPMEGEPTAEISRLCPSGIEASIVAQMLLEPKIFTARQLHQNVSKFGE</sequence>
<gene>
    <name evidence="1" type="ORF">RRG08_028185</name>
</gene>
<accession>A0AAE1B8G5</accession>
<proteinExistence type="predicted"/>
<evidence type="ECO:0000313" key="1">
    <source>
        <dbReference type="EMBL" id="KAK3801175.1"/>
    </source>
</evidence>
<dbReference type="EMBL" id="JAWDGP010000361">
    <property type="protein sequence ID" value="KAK3801175.1"/>
    <property type="molecule type" value="Genomic_DNA"/>
</dbReference>
<dbReference type="AlphaFoldDB" id="A0AAE1B8G5"/>
<organism evidence="1 2">
    <name type="scientific">Elysia crispata</name>
    <name type="common">lettuce slug</name>
    <dbReference type="NCBI Taxonomy" id="231223"/>
    <lineage>
        <taxon>Eukaryota</taxon>
        <taxon>Metazoa</taxon>
        <taxon>Spiralia</taxon>
        <taxon>Lophotrochozoa</taxon>
        <taxon>Mollusca</taxon>
        <taxon>Gastropoda</taxon>
        <taxon>Heterobranchia</taxon>
        <taxon>Euthyneura</taxon>
        <taxon>Panpulmonata</taxon>
        <taxon>Sacoglossa</taxon>
        <taxon>Placobranchoidea</taxon>
        <taxon>Plakobranchidae</taxon>
        <taxon>Elysia</taxon>
    </lineage>
</organism>
<name>A0AAE1B8G5_9GAST</name>
<dbReference type="Proteomes" id="UP001283361">
    <property type="component" value="Unassembled WGS sequence"/>
</dbReference>
<reference evidence="1" key="1">
    <citation type="journal article" date="2023" name="G3 (Bethesda)">
        <title>A reference genome for the long-term kleptoplast-retaining sea slug Elysia crispata morphotype clarki.</title>
        <authorList>
            <person name="Eastman K.E."/>
            <person name="Pendleton A.L."/>
            <person name="Shaikh M.A."/>
            <person name="Suttiyut T."/>
            <person name="Ogas R."/>
            <person name="Tomko P."/>
            <person name="Gavelis G."/>
            <person name="Widhalm J.R."/>
            <person name="Wisecaver J.H."/>
        </authorList>
    </citation>
    <scope>NUCLEOTIDE SEQUENCE</scope>
    <source>
        <strain evidence="1">ECLA1</strain>
    </source>
</reference>
<protein>
    <submittedName>
        <fullName evidence="1">Uncharacterized protein</fullName>
    </submittedName>
</protein>
<comment type="caution">
    <text evidence="1">The sequence shown here is derived from an EMBL/GenBank/DDBJ whole genome shotgun (WGS) entry which is preliminary data.</text>
</comment>
<evidence type="ECO:0000313" key="2">
    <source>
        <dbReference type="Proteomes" id="UP001283361"/>
    </source>
</evidence>